<dbReference type="SMART" id="SM00184">
    <property type="entry name" value="RING"/>
    <property type="match status" value="1"/>
</dbReference>
<gene>
    <name evidence="3" type="ORF">P280DRAFT_305241</name>
</gene>
<dbReference type="PROSITE" id="PS50089">
    <property type="entry name" value="ZF_RING_2"/>
    <property type="match status" value="1"/>
</dbReference>
<proteinExistence type="predicted"/>
<dbReference type="Gene3D" id="3.30.40.10">
    <property type="entry name" value="Zinc/RING finger domain, C3HC4 (zinc finger)"/>
    <property type="match status" value="1"/>
</dbReference>
<accession>A0A6A6S1I9</accession>
<dbReference type="Proteomes" id="UP000799753">
    <property type="component" value="Unassembled WGS sequence"/>
</dbReference>
<dbReference type="Pfam" id="PF13639">
    <property type="entry name" value="zf-RING_2"/>
    <property type="match status" value="1"/>
</dbReference>
<organism evidence="3 4">
    <name type="scientific">Massarina eburnea CBS 473.64</name>
    <dbReference type="NCBI Taxonomy" id="1395130"/>
    <lineage>
        <taxon>Eukaryota</taxon>
        <taxon>Fungi</taxon>
        <taxon>Dikarya</taxon>
        <taxon>Ascomycota</taxon>
        <taxon>Pezizomycotina</taxon>
        <taxon>Dothideomycetes</taxon>
        <taxon>Pleosporomycetidae</taxon>
        <taxon>Pleosporales</taxon>
        <taxon>Massarineae</taxon>
        <taxon>Massarinaceae</taxon>
        <taxon>Massarina</taxon>
    </lineage>
</organism>
<dbReference type="GO" id="GO:0061630">
    <property type="term" value="F:ubiquitin protein ligase activity"/>
    <property type="evidence" value="ECO:0007669"/>
    <property type="project" value="InterPro"/>
</dbReference>
<evidence type="ECO:0000313" key="4">
    <source>
        <dbReference type="Proteomes" id="UP000799753"/>
    </source>
</evidence>
<protein>
    <recommendedName>
        <fullName evidence="2">RING-type domain-containing protein</fullName>
    </recommendedName>
</protein>
<feature type="domain" description="RING-type" evidence="2">
    <location>
        <begin position="63"/>
        <end position="113"/>
    </location>
</feature>
<keyword evidence="1" id="KW-0863">Zinc-finger</keyword>
<dbReference type="OrthoDB" id="8062037at2759"/>
<dbReference type="SUPFAM" id="SSF57850">
    <property type="entry name" value="RING/U-box"/>
    <property type="match status" value="1"/>
</dbReference>
<name>A0A6A6S1I9_9PLEO</name>
<evidence type="ECO:0000313" key="3">
    <source>
        <dbReference type="EMBL" id="KAF2641207.1"/>
    </source>
</evidence>
<sequence>MSTPEPRISVKKKQAIKYGRKVARLHIGPSREIFTVHEDLICSKSSFFRRKLQPKRQDISGDCSICQEEMRVEGQDLTFCSTSCGGNFHYGCIEKWEERQGRVESGPNCPLCRKAWPAPTMSIVVYRIPKLNETAFQTYFDWLYKGTIGIEDTEAANHEQLRWTAETATCNLVYAYLLGLRASLSACMPLLLIRPGFWIMDGKCTRRNSCGIFSLLSSGNSRGIMSGV</sequence>
<dbReference type="InterPro" id="IPR001841">
    <property type="entry name" value="Znf_RING"/>
</dbReference>
<dbReference type="EMBL" id="MU006783">
    <property type="protein sequence ID" value="KAF2641207.1"/>
    <property type="molecule type" value="Genomic_DNA"/>
</dbReference>
<dbReference type="PANTHER" id="PTHR21540">
    <property type="entry name" value="RING FINGER AND SWIM DOMAIN-CONTAINING PROTEIN 2"/>
    <property type="match status" value="1"/>
</dbReference>
<dbReference type="InterPro" id="IPR039903">
    <property type="entry name" value="Zswim2"/>
</dbReference>
<evidence type="ECO:0000256" key="1">
    <source>
        <dbReference type="PROSITE-ProRule" id="PRU00175"/>
    </source>
</evidence>
<keyword evidence="1" id="KW-0862">Zinc</keyword>
<dbReference type="GO" id="GO:0008270">
    <property type="term" value="F:zinc ion binding"/>
    <property type="evidence" value="ECO:0007669"/>
    <property type="project" value="UniProtKB-KW"/>
</dbReference>
<evidence type="ECO:0000259" key="2">
    <source>
        <dbReference type="PROSITE" id="PS50089"/>
    </source>
</evidence>
<dbReference type="InterPro" id="IPR013083">
    <property type="entry name" value="Znf_RING/FYVE/PHD"/>
</dbReference>
<dbReference type="AlphaFoldDB" id="A0A6A6S1I9"/>
<keyword evidence="1" id="KW-0479">Metal-binding</keyword>
<reference evidence="3" key="1">
    <citation type="journal article" date="2020" name="Stud. Mycol.">
        <title>101 Dothideomycetes genomes: a test case for predicting lifestyles and emergence of pathogens.</title>
        <authorList>
            <person name="Haridas S."/>
            <person name="Albert R."/>
            <person name="Binder M."/>
            <person name="Bloem J."/>
            <person name="Labutti K."/>
            <person name="Salamov A."/>
            <person name="Andreopoulos B."/>
            <person name="Baker S."/>
            <person name="Barry K."/>
            <person name="Bills G."/>
            <person name="Bluhm B."/>
            <person name="Cannon C."/>
            <person name="Castanera R."/>
            <person name="Culley D."/>
            <person name="Daum C."/>
            <person name="Ezra D."/>
            <person name="Gonzalez J."/>
            <person name="Henrissat B."/>
            <person name="Kuo A."/>
            <person name="Liang C."/>
            <person name="Lipzen A."/>
            <person name="Lutzoni F."/>
            <person name="Magnuson J."/>
            <person name="Mondo S."/>
            <person name="Nolan M."/>
            <person name="Ohm R."/>
            <person name="Pangilinan J."/>
            <person name="Park H.-J."/>
            <person name="Ramirez L."/>
            <person name="Alfaro M."/>
            <person name="Sun H."/>
            <person name="Tritt A."/>
            <person name="Yoshinaga Y."/>
            <person name="Zwiers L.-H."/>
            <person name="Turgeon B."/>
            <person name="Goodwin S."/>
            <person name="Spatafora J."/>
            <person name="Crous P."/>
            <person name="Grigoriev I."/>
        </authorList>
    </citation>
    <scope>NUCLEOTIDE SEQUENCE</scope>
    <source>
        <strain evidence="3">CBS 473.64</strain>
    </source>
</reference>
<dbReference type="PANTHER" id="PTHR21540:SF0">
    <property type="entry name" value="PHD FAMILY PROTEIN"/>
    <property type="match status" value="1"/>
</dbReference>
<keyword evidence="4" id="KW-1185">Reference proteome</keyword>